<protein>
    <recommendedName>
        <fullName evidence="2">Putative membrane protein insertion efficiency factor</fullName>
    </recommendedName>
</protein>
<comment type="subcellular location">
    <subcellularLocation>
        <location evidence="2">Cell membrane</location>
        <topology evidence="2">Peripheral membrane protein</topology>
        <orientation evidence="2">Cytoplasmic side</orientation>
    </subcellularLocation>
</comment>
<comment type="similarity">
    <text evidence="2">Belongs to the UPF0161 family.</text>
</comment>
<dbReference type="OrthoDB" id="9801753at2"/>
<organism evidence="3 4">
    <name type="scientific">Thermosipho atlanticus DSM 15807</name>
    <dbReference type="NCBI Taxonomy" id="1123380"/>
    <lineage>
        <taxon>Bacteria</taxon>
        <taxon>Thermotogati</taxon>
        <taxon>Thermotogota</taxon>
        <taxon>Thermotogae</taxon>
        <taxon>Thermotogales</taxon>
        <taxon>Fervidobacteriaceae</taxon>
        <taxon>Thermosipho</taxon>
    </lineage>
</organism>
<evidence type="ECO:0000313" key="4">
    <source>
        <dbReference type="Proteomes" id="UP000242592"/>
    </source>
</evidence>
<dbReference type="SMART" id="SM01234">
    <property type="entry name" value="Haemolytic"/>
    <property type="match status" value="1"/>
</dbReference>
<dbReference type="Pfam" id="PF01809">
    <property type="entry name" value="YidD"/>
    <property type="match status" value="1"/>
</dbReference>
<sequence length="81" mass="9481">MKKIVKIMIRFYQKVISPLKPPTCIYTPTCSEYTLQAVEKFGVIKGLFLGFKRILKCNPMHEGGEDPVPDEFYIFTRRRSH</sequence>
<dbReference type="InterPro" id="IPR002696">
    <property type="entry name" value="Membr_insert_effic_factor_YidD"/>
</dbReference>
<keyword evidence="4" id="KW-1185">Reference proteome</keyword>
<name>A0A1M5RAF7_9BACT</name>
<dbReference type="PANTHER" id="PTHR33383">
    <property type="entry name" value="MEMBRANE PROTEIN INSERTION EFFICIENCY FACTOR-RELATED"/>
    <property type="match status" value="1"/>
</dbReference>
<dbReference type="GO" id="GO:0005886">
    <property type="term" value="C:plasma membrane"/>
    <property type="evidence" value="ECO:0007669"/>
    <property type="project" value="UniProtKB-SubCell"/>
</dbReference>
<comment type="function">
    <text evidence="2">Could be involved in insertion of integral membrane proteins into the membrane.</text>
</comment>
<keyword evidence="1 2" id="KW-1003">Cell membrane</keyword>
<evidence type="ECO:0000256" key="2">
    <source>
        <dbReference type="HAMAP-Rule" id="MF_00386"/>
    </source>
</evidence>
<dbReference type="NCBIfam" id="TIGR00278">
    <property type="entry name" value="membrane protein insertion efficiency factor YidD"/>
    <property type="match status" value="1"/>
</dbReference>
<dbReference type="EMBL" id="FQXN01000001">
    <property type="protein sequence ID" value="SHH23090.1"/>
    <property type="molecule type" value="Genomic_DNA"/>
</dbReference>
<keyword evidence="2" id="KW-0472">Membrane</keyword>
<dbReference type="STRING" id="1123380.SAMN02745199_0420"/>
<evidence type="ECO:0000256" key="1">
    <source>
        <dbReference type="ARBA" id="ARBA00022475"/>
    </source>
</evidence>
<accession>A0A1M5RAF7</accession>
<dbReference type="Proteomes" id="UP000242592">
    <property type="component" value="Unassembled WGS sequence"/>
</dbReference>
<dbReference type="HAMAP" id="MF_00386">
    <property type="entry name" value="UPF0161_YidD"/>
    <property type="match status" value="1"/>
</dbReference>
<evidence type="ECO:0000313" key="3">
    <source>
        <dbReference type="EMBL" id="SHH23090.1"/>
    </source>
</evidence>
<dbReference type="PANTHER" id="PTHR33383:SF1">
    <property type="entry name" value="MEMBRANE PROTEIN INSERTION EFFICIENCY FACTOR-RELATED"/>
    <property type="match status" value="1"/>
</dbReference>
<reference evidence="4" key="1">
    <citation type="submission" date="2016-11" db="EMBL/GenBank/DDBJ databases">
        <authorList>
            <person name="Varghese N."/>
            <person name="Submissions S."/>
        </authorList>
    </citation>
    <scope>NUCLEOTIDE SEQUENCE [LARGE SCALE GENOMIC DNA]</scope>
    <source>
        <strain evidence="4">DSM 15807</strain>
    </source>
</reference>
<proteinExistence type="inferred from homology"/>
<gene>
    <name evidence="3" type="ORF">SAMN02745199_0420</name>
</gene>
<dbReference type="RefSeq" id="WP_073071614.1">
    <property type="nucleotide sequence ID" value="NZ_FQXN01000001.1"/>
</dbReference>
<dbReference type="AlphaFoldDB" id="A0A1M5RAF7"/>